<feature type="domain" description="ABC transporter" evidence="9">
    <location>
        <begin position="638"/>
        <end position="911"/>
    </location>
</feature>
<dbReference type="InterPro" id="IPR003439">
    <property type="entry name" value="ABC_transporter-like_ATP-bd"/>
</dbReference>
<evidence type="ECO:0000256" key="4">
    <source>
        <dbReference type="ARBA" id="ARBA00022840"/>
    </source>
</evidence>
<dbReference type="GO" id="GO:0016020">
    <property type="term" value="C:membrane"/>
    <property type="evidence" value="ECO:0007669"/>
    <property type="project" value="UniProtKB-SubCell"/>
</dbReference>
<keyword evidence="10" id="KW-1185">Reference proteome</keyword>
<evidence type="ECO:0000256" key="2">
    <source>
        <dbReference type="ARBA" id="ARBA00022692"/>
    </source>
</evidence>
<dbReference type="GeneID" id="108677791"/>
<dbReference type="InterPro" id="IPR026082">
    <property type="entry name" value="ABCA"/>
</dbReference>
<evidence type="ECO:0000256" key="8">
    <source>
        <dbReference type="SAM" id="Phobius"/>
    </source>
</evidence>
<keyword evidence="2 8" id="KW-0812">Transmembrane</keyword>
<keyword evidence="6 8" id="KW-0472">Membrane</keyword>
<evidence type="ECO:0000256" key="1">
    <source>
        <dbReference type="ARBA" id="ARBA00004141"/>
    </source>
</evidence>
<dbReference type="Pfam" id="PF00005">
    <property type="entry name" value="ABC_tran"/>
    <property type="match status" value="1"/>
</dbReference>
<evidence type="ECO:0000256" key="5">
    <source>
        <dbReference type="ARBA" id="ARBA00022989"/>
    </source>
</evidence>
<dbReference type="OMA" id="FSEWWLL"/>
<reference evidence="11" key="1">
    <citation type="submission" date="2025-08" db="UniProtKB">
        <authorList>
            <consortium name="RefSeq"/>
        </authorList>
    </citation>
    <scope>IDENTIFICATION</scope>
    <source>
        <tissue evidence="11">Whole organism</tissue>
    </source>
</reference>
<evidence type="ECO:0000259" key="9">
    <source>
        <dbReference type="PROSITE" id="PS50893"/>
    </source>
</evidence>
<name>A0A8B7P5Y6_HYAAZ</name>
<dbReference type="GO" id="GO:0005319">
    <property type="term" value="F:lipid transporter activity"/>
    <property type="evidence" value="ECO:0007669"/>
    <property type="project" value="TreeGrafter"/>
</dbReference>
<gene>
    <name evidence="11" type="primary">LOC108677791</name>
</gene>
<accession>A0A8B7P5Y6</accession>
<dbReference type="PANTHER" id="PTHR19229:SF209">
    <property type="entry name" value="ATP-BINDING CASSETTE SUB-FAMILY A MEMBER 5 ISOFORM X1"/>
    <property type="match status" value="1"/>
</dbReference>
<dbReference type="InterPro" id="IPR056264">
    <property type="entry name" value="R2_ABCA1-4-like"/>
</dbReference>
<keyword evidence="3" id="KW-0547">Nucleotide-binding</keyword>
<dbReference type="OrthoDB" id="6367752at2759"/>
<feature type="transmembrane region" description="Helical" evidence="8">
    <location>
        <begin position="469"/>
        <end position="488"/>
    </location>
</feature>
<feature type="transmembrane region" description="Helical" evidence="8">
    <location>
        <begin position="500"/>
        <end position="523"/>
    </location>
</feature>
<dbReference type="RefSeq" id="XP_018021559.1">
    <property type="nucleotide sequence ID" value="XM_018166070.2"/>
</dbReference>
<organism evidence="10 11">
    <name type="scientific">Hyalella azteca</name>
    <name type="common">Amphipod</name>
    <dbReference type="NCBI Taxonomy" id="294128"/>
    <lineage>
        <taxon>Eukaryota</taxon>
        <taxon>Metazoa</taxon>
        <taxon>Ecdysozoa</taxon>
        <taxon>Arthropoda</taxon>
        <taxon>Crustacea</taxon>
        <taxon>Multicrustacea</taxon>
        <taxon>Malacostraca</taxon>
        <taxon>Eumalacostraca</taxon>
        <taxon>Peracarida</taxon>
        <taxon>Amphipoda</taxon>
        <taxon>Senticaudata</taxon>
        <taxon>Talitrida</taxon>
        <taxon>Talitroidea</taxon>
        <taxon>Hyalellidae</taxon>
        <taxon>Hyalella</taxon>
    </lineage>
</organism>
<evidence type="ECO:0000256" key="3">
    <source>
        <dbReference type="ARBA" id="ARBA00022741"/>
    </source>
</evidence>
<feature type="transmembrane region" description="Helical" evidence="8">
    <location>
        <begin position="395"/>
        <end position="421"/>
    </location>
</feature>
<dbReference type="InterPro" id="IPR013525">
    <property type="entry name" value="ABC2_TM"/>
</dbReference>
<feature type="transmembrane region" description="Helical" evidence="8">
    <location>
        <begin position="355"/>
        <end position="374"/>
    </location>
</feature>
<dbReference type="PROSITE" id="PS50893">
    <property type="entry name" value="ABC_TRANSPORTER_2"/>
    <property type="match status" value="1"/>
</dbReference>
<feature type="transmembrane region" description="Helical" evidence="8">
    <location>
        <begin position="544"/>
        <end position="566"/>
    </location>
</feature>
<evidence type="ECO:0000313" key="11">
    <source>
        <dbReference type="RefSeq" id="XP_018021559.1"/>
    </source>
</evidence>
<proteinExistence type="predicted"/>
<evidence type="ECO:0000256" key="7">
    <source>
        <dbReference type="SAM" id="MobiDB-lite"/>
    </source>
</evidence>
<dbReference type="GO" id="GO:0140359">
    <property type="term" value="F:ABC-type transporter activity"/>
    <property type="evidence" value="ECO:0007669"/>
    <property type="project" value="InterPro"/>
</dbReference>
<dbReference type="AlphaFoldDB" id="A0A8B7P5Y6"/>
<feature type="region of interest" description="Disordered" evidence="7">
    <location>
        <begin position="136"/>
        <end position="176"/>
    </location>
</feature>
<dbReference type="PANTHER" id="PTHR19229">
    <property type="entry name" value="ATP-BINDING CASSETTE TRANSPORTER SUBFAMILY A ABCA"/>
    <property type="match status" value="1"/>
</dbReference>
<evidence type="ECO:0000256" key="6">
    <source>
        <dbReference type="ARBA" id="ARBA00023136"/>
    </source>
</evidence>
<keyword evidence="5 8" id="KW-1133">Transmembrane helix</keyword>
<dbReference type="Pfam" id="PF12698">
    <property type="entry name" value="ABC2_membrane_3"/>
    <property type="match status" value="1"/>
</dbReference>
<dbReference type="InterPro" id="IPR027417">
    <property type="entry name" value="P-loop_NTPase"/>
</dbReference>
<dbReference type="SUPFAM" id="SSF52540">
    <property type="entry name" value="P-loop containing nucleoside triphosphate hydrolases"/>
    <property type="match status" value="1"/>
</dbReference>
<dbReference type="SMART" id="SM00382">
    <property type="entry name" value="AAA"/>
    <property type="match status" value="1"/>
</dbReference>
<dbReference type="KEGG" id="hazt:108677791"/>
<dbReference type="Gene3D" id="3.40.50.300">
    <property type="entry name" value="P-loop containing nucleotide triphosphate hydrolases"/>
    <property type="match status" value="2"/>
</dbReference>
<dbReference type="GO" id="GO:0016887">
    <property type="term" value="F:ATP hydrolysis activity"/>
    <property type="evidence" value="ECO:0007669"/>
    <property type="project" value="InterPro"/>
</dbReference>
<dbReference type="InterPro" id="IPR003593">
    <property type="entry name" value="AAA+_ATPase"/>
</dbReference>
<keyword evidence="4" id="KW-0067">ATP-binding</keyword>
<sequence>MFVILLTTHFMDEADVLADRKAVMTKGALRCCGSSLFLKNKFGLGYHLTLVVGEDASADEVTSLLRQEVPHASLVRHYGKEMTFVLPDTPPERFPAMFLLLEACRSKGAAPQHKTVAIEDYGVTMTTLEQVFLSLNSDEDPQPDPPQEGSGGTVPLVEQPPDQGLQKEQFASSAPRRVEGKKKGFAIEEVEVEYSAWQAFKALLRMRVTAVLREPLAVIFMVVFPLGFTAGGIALADSQGTPTVTETPLNFTADLLHGRGDTLLLHNGTAHALDGWDAVLDASSLVALNYNGSYDVIFSSRPQIAALDVARFPITGYEYFGVLQQTHGPNTEPIRTQSHMLPPLQASIEFDVSSFFAPMLIGFVYTLVPVGLVIDMVQDREIHARNLLRLNGVSFNLYFSSFFLVLTVVYFISYIGLLVIVQAFGVASLTMPAAFTTLAVMYLMYLPSALVYAGACSYLFDKTETARQFYPNLATTIGFVLYTAVSLVDVLVEKGLTDPGLITHCVFAVTMPWYIPFGTLYYINKVYLECSLRMTCEDVTMSDYCTVEIMLMFFMNIFNAFFYYFVLRAVDALKTGGSLRDAFFLSVPDAPDEGVWGEEVVESPHEDDDVKDERRRAEQLAKTGAPTPAVVYNLGKSFKTDEKKRRGKAPAGQLLAVESVSLALRPGEVLGLLGPNGAGKTTTLKMLTAEETPTRGGVSNHIQRNKWIMFMMGRPGAVLLDEPSTGMDPRSKRFLWDSVVASFRGSRSAVLTTHSMEEADALCARIGIMVKGVLRCIGSVQRLKNKYGGGYSLELKMARPRRGEVHDAAGALVEVQRCISSSFPHSALEEPPFEGRLVYKVPQGDVASLAECFALLEELKGKALISEYSFSQTSLEQVFLLFARQQEMEDEDDDEKGVPNAALDDDVVVQMSDHDHHVVHVQDMDQDDADDEQIVQSIKM</sequence>
<feature type="transmembrane region" description="Helical" evidence="8">
    <location>
        <begin position="433"/>
        <end position="460"/>
    </location>
</feature>
<dbReference type="Pfam" id="PF23321">
    <property type="entry name" value="R1_ABCA1"/>
    <property type="match status" value="1"/>
</dbReference>
<protein>
    <submittedName>
        <fullName evidence="11">Cholesterol transporter ABCA5</fullName>
    </submittedName>
</protein>
<comment type="subcellular location">
    <subcellularLocation>
        <location evidence="1">Membrane</location>
        <topology evidence="1">Multi-pass membrane protein</topology>
    </subcellularLocation>
</comment>
<dbReference type="Proteomes" id="UP000694843">
    <property type="component" value="Unplaced"/>
</dbReference>
<dbReference type="GO" id="GO:0005524">
    <property type="term" value="F:ATP binding"/>
    <property type="evidence" value="ECO:0007669"/>
    <property type="project" value="UniProtKB-KW"/>
</dbReference>
<evidence type="ECO:0000313" key="10">
    <source>
        <dbReference type="Proteomes" id="UP000694843"/>
    </source>
</evidence>